<reference evidence="1 2" key="1">
    <citation type="journal article" date="2023" name="J. Hered.">
        <title>Chromosome-level genome of the wood stork (Mycteria americana) provides insight into avian chromosome evolution.</title>
        <authorList>
            <person name="Flamio R. Jr."/>
            <person name="Ramstad K.M."/>
        </authorList>
    </citation>
    <scope>NUCLEOTIDE SEQUENCE [LARGE SCALE GENOMIC DNA]</scope>
    <source>
        <strain evidence="1">JAX WOST 10</strain>
    </source>
</reference>
<proteinExistence type="predicted"/>
<evidence type="ECO:0000313" key="2">
    <source>
        <dbReference type="Proteomes" id="UP001333110"/>
    </source>
</evidence>
<name>A0AAN7RV90_MYCAM</name>
<gene>
    <name evidence="1" type="ORF">QYF61_000655</name>
</gene>
<dbReference type="Proteomes" id="UP001333110">
    <property type="component" value="Unassembled WGS sequence"/>
</dbReference>
<protein>
    <submittedName>
        <fullName evidence="1">Uncharacterized protein</fullName>
    </submittedName>
</protein>
<evidence type="ECO:0000313" key="1">
    <source>
        <dbReference type="EMBL" id="KAK4817820.1"/>
    </source>
</evidence>
<organism evidence="1 2">
    <name type="scientific">Mycteria americana</name>
    <name type="common">Wood stork</name>
    <dbReference type="NCBI Taxonomy" id="33587"/>
    <lineage>
        <taxon>Eukaryota</taxon>
        <taxon>Metazoa</taxon>
        <taxon>Chordata</taxon>
        <taxon>Craniata</taxon>
        <taxon>Vertebrata</taxon>
        <taxon>Euteleostomi</taxon>
        <taxon>Archelosauria</taxon>
        <taxon>Archosauria</taxon>
        <taxon>Dinosauria</taxon>
        <taxon>Saurischia</taxon>
        <taxon>Theropoda</taxon>
        <taxon>Coelurosauria</taxon>
        <taxon>Aves</taxon>
        <taxon>Neognathae</taxon>
        <taxon>Neoaves</taxon>
        <taxon>Aequornithes</taxon>
        <taxon>Ciconiiformes</taxon>
        <taxon>Ciconiidae</taxon>
        <taxon>Mycteria</taxon>
    </lineage>
</organism>
<keyword evidence="2" id="KW-1185">Reference proteome</keyword>
<dbReference type="EMBL" id="JAUNZN010000007">
    <property type="protein sequence ID" value="KAK4817820.1"/>
    <property type="molecule type" value="Genomic_DNA"/>
</dbReference>
<accession>A0AAN7RV90</accession>
<comment type="caution">
    <text evidence="1">The sequence shown here is derived from an EMBL/GenBank/DDBJ whole genome shotgun (WGS) entry which is preliminary data.</text>
</comment>
<sequence>MASSCTKGGFDWILGEISSPKGLSSTGTGCPVKCLSRHPWRYLEDMRGQEKSIALENVTKGMQYCGPKLVMDGLAGVPQTGRGAAVCAEGRAGRALKLCQLNQGATVSTWQKAVASLSSSHTTTDTASQTELWWEHAASQVSGCRVCPALMPVPDGSSEHTRGRYAQAEELRHLVTELWEGASRLRSIMECERESGYWNCTLPSPRQAQHANRTHDMEDTLSSLCLAEHSDLRDSGQWRRVPGRRSRCVSYVTTPLSQVPLHNRYEALQVEPNDDEDDGSSSLEVSLRLSWPMLCVKAASIKKKDGSLS</sequence>
<dbReference type="AlphaFoldDB" id="A0AAN7RV90"/>